<keyword evidence="1" id="KW-1133">Transmembrane helix</keyword>
<dbReference type="Proteomes" id="UP001589611">
    <property type="component" value="Unassembled WGS sequence"/>
</dbReference>
<protein>
    <recommendedName>
        <fullName evidence="4">DUF4337 domain-containing protein</fullName>
    </recommendedName>
</protein>
<dbReference type="RefSeq" id="WP_344710595.1">
    <property type="nucleotide sequence ID" value="NZ_BAAAWH010000001.1"/>
</dbReference>
<organism evidence="2 3">
    <name type="scientific">Microbacterium terregens</name>
    <dbReference type="NCBI Taxonomy" id="69363"/>
    <lineage>
        <taxon>Bacteria</taxon>
        <taxon>Bacillati</taxon>
        <taxon>Actinomycetota</taxon>
        <taxon>Actinomycetes</taxon>
        <taxon>Micrococcales</taxon>
        <taxon>Microbacteriaceae</taxon>
        <taxon>Microbacterium</taxon>
    </lineage>
</organism>
<name>A0ABV5SVA7_9MICO</name>
<accession>A0ABV5SVA7</accession>
<keyword evidence="1" id="KW-0812">Transmembrane</keyword>
<evidence type="ECO:0008006" key="4">
    <source>
        <dbReference type="Google" id="ProtNLM"/>
    </source>
</evidence>
<evidence type="ECO:0000256" key="1">
    <source>
        <dbReference type="SAM" id="Phobius"/>
    </source>
</evidence>
<feature type="transmembrane region" description="Helical" evidence="1">
    <location>
        <begin position="18"/>
        <end position="36"/>
    </location>
</feature>
<keyword evidence="3" id="KW-1185">Reference proteome</keyword>
<keyword evidence="1" id="KW-0472">Membrane</keyword>
<comment type="caution">
    <text evidence="2">The sequence shown here is derived from an EMBL/GenBank/DDBJ whole genome shotgun (WGS) entry which is preliminary data.</text>
</comment>
<reference evidence="2 3" key="1">
    <citation type="submission" date="2024-09" db="EMBL/GenBank/DDBJ databases">
        <authorList>
            <person name="Sun Q."/>
            <person name="Mori K."/>
        </authorList>
    </citation>
    <scope>NUCLEOTIDE SEQUENCE [LARGE SCALE GENOMIC DNA]</scope>
    <source>
        <strain evidence="2 3">JCM 1342</strain>
    </source>
</reference>
<feature type="transmembrane region" description="Helical" evidence="1">
    <location>
        <begin position="158"/>
        <end position="176"/>
    </location>
</feature>
<evidence type="ECO:0000313" key="2">
    <source>
        <dbReference type="EMBL" id="MFB9644280.1"/>
    </source>
</evidence>
<sequence>MEAEPARPTRRVNESHELVAIILLSLVAVLTAWCGFESAKWGGDSSVAFSEASAARIEASDFDSQARDARSIDLAIYAQWVLAEVNGEPELAAYIQDRFSPEFAVAFDAWEADGRKERGPFVMPEYVPPGTTEGKKATARAGALQADALDFNDKGDNYSLMTVLFALVLFLAAIAQRGISLLAARIVLGVAGAIALTGLVVLFTFPIRL</sequence>
<proteinExistence type="predicted"/>
<gene>
    <name evidence="2" type="ORF">ACFFPJ_00555</name>
</gene>
<feature type="transmembrane region" description="Helical" evidence="1">
    <location>
        <begin position="182"/>
        <end position="205"/>
    </location>
</feature>
<dbReference type="EMBL" id="JBHMBE010000001">
    <property type="protein sequence ID" value="MFB9644280.1"/>
    <property type="molecule type" value="Genomic_DNA"/>
</dbReference>
<evidence type="ECO:0000313" key="3">
    <source>
        <dbReference type="Proteomes" id="UP001589611"/>
    </source>
</evidence>